<reference evidence="2 3" key="1">
    <citation type="journal article" date="2021" name="Microbiol. Resour. Announc.">
        <title>Draft Genome Sequence of Coralloluteibacterium stylophorae LMG 29479T.</title>
        <authorList>
            <person name="Karlyshev A.V."/>
            <person name="Kudryashova E.B."/>
            <person name="Ariskina E.V."/>
            <person name="Conroy A.P."/>
            <person name="Abidueva E.Y."/>
        </authorList>
    </citation>
    <scope>NUCLEOTIDE SEQUENCE [LARGE SCALE GENOMIC DNA]</scope>
    <source>
        <strain evidence="2 3">LMG 29479</strain>
    </source>
</reference>
<proteinExistence type="predicted"/>
<dbReference type="Proteomes" id="UP000675747">
    <property type="component" value="Unassembled WGS sequence"/>
</dbReference>
<sequence>MKANLATFKPRGDNTRALANGLGWFSIGLGLAELAAPGWFARSLGVRGGEALVRACGAREVATGIGILCAQRKRPWVQARIAGDALDIGTLGASLGPDNPQRGQAAVALAAVAGVAALDLVCAEALRTEAIDAAVPRRDYSARSGYGRPLGQVRGIAREAAGVRRRAWPGEALPGPVPG</sequence>
<organism evidence="1">
    <name type="scientific">Coralloluteibacterium stylophorae</name>
    <dbReference type="NCBI Taxonomy" id="1776034"/>
    <lineage>
        <taxon>Bacteria</taxon>
        <taxon>Pseudomonadati</taxon>
        <taxon>Pseudomonadota</taxon>
        <taxon>Gammaproteobacteria</taxon>
        <taxon>Lysobacterales</taxon>
        <taxon>Lysobacteraceae</taxon>
        <taxon>Coralloluteibacterium</taxon>
    </lineage>
</organism>
<evidence type="ECO:0000313" key="1">
    <source>
        <dbReference type="EMBL" id="MBR0561342.1"/>
    </source>
</evidence>
<reference evidence="1" key="2">
    <citation type="submission" date="2021-04" db="EMBL/GenBank/DDBJ databases">
        <authorList>
            <person name="Karlyshev A.V."/>
        </authorList>
    </citation>
    <scope>NUCLEOTIDE SEQUENCE</scope>
    <source>
        <strain evidence="1">LMG 29479</strain>
    </source>
</reference>
<accession>A0A8J7VQU0</accession>
<name>A0A8J7VQU0_9GAMM</name>
<evidence type="ECO:0000313" key="3">
    <source>
        <dbReference type="Proteomes" id="UP000675747"/>
    </source>
</evidence>
<dbReference type="RefSeq" id="WP_211925310.1">
    <property type="nucleotide sequence ID" value="NZ_JAGQFT020000004.1"/>
</dbReference>
<protein>
    <recommendedName>
        <fullName evidence="4">Cyclase dehydrase</fullName>
    </recommendedName>
</protein>
<dbReference type="EMBL" id="JAGQFT020000004">
    <property type="protein sequence ID" value="MBS7456968.1"/>
    <property type="molecule type" value="Genomic_DNA"/>
</dbReference>
<evidence type="ECO:0008006" key="4">
    <source>
        <dbReference type="Google" id="ProtNLM"/>
    </source>
</evidence>
<evidence type="ECO:0000313" key="2">
    <source>
        <dbReference type="EMBL" id="MBS7456968.1"/>
    </source>
</evidence>
<gene>
    <name evidence="2" type="ORF">KB893_007450</name>
    <name evidence="1" type="ORF">KB893_02230</name>
</gene>
<keyword evidence="3" id="KW-1185">Reference proteome</keyword>
<comment type="caution">
    <text evidence="1">The sequence shown here is derived from an EMBL/GenBank/DDBJ whole genome shotgun (WGS) entry which is preliminary data.</text>
</comment>
<dbReference type="EMBL" id="JAGQFT010000008">
    <property type="protein sequence ID" value="MBR0561342.1"/>
    <property type="molecule type" value="Genomic_DNA"/>
</dbReference>
<dbReference type="AlphaFoldDB" id="A0A8J7VQU0"/>